<feature type="non-terminal residue" evidence="1">
    <location>
        <position position="96"/>
    </location>
</feature>
<reference evidence="1" key="1">
    <citation type="journal article" date="2014" name="Front. Microbiol.">
        <title>High frequency of phylogenetically diverse reductive dehalogenase-homologous genes in deep subseafloor sedimentary metagenomes.</title>
        <authorList>
            <person name="Kawai M."/>
            <person name="Futagami T."/>
            <person name="Toyoda A."/>
            <person name="Takaki Y."/>
            <person name="Nishi S."/>
            <person name="Hori S."/>
            <person name="Arai W."/>
            <person name="Tsubouchi T."/>
            <person name="Morono Y."/>
            <person name="Uchiyama I."/>
            <person name="Ito T."/>
            <person name="Fujiyama A."/>
            <person name="Inagaki F."/>
            <person name="Takami H."/>
        </authorList>
    </citation>
    <scope>NUCLEOTIDE SEQUENCE</scope>
    <source>
        <strain evidence="1">Expedition CK06-06</strain>
    </source>
</reference>
<dbReference type="AlphaFoldDB" id="X1R002"/>
<organism evidence="1">
    <name type="scientific">marine sediment metagenome</name>
    <dbReference type="NCBI Taxonomy" id="412755"/>
    <lineage>
        <taxon>unclassified sequences</taxon>
        <taxon>metagenomes</taxon>
        <taxon>ecological metagenomes</taxon>
    </lineage>
</organism>
<evidence type="ECO:0000313" key="1">
    <source>
        <dbReference type="EMBL" id="GAI60421.1"/>
    </source>
</evidence>
<comment type="caution">
    <text evidence="1">The sequence shown here is derived from an EMBL/GenBank/DDBJ whole genome shotgun (WGS) entry which is preliminary data.</text>
</comment>
<accession>X1R002</accession>
<gene>
    <name evidence="1" type="ORF">S12H4_00966</name>
</gene>
<proteinExistence type="predicted"/>
<protein>
    <submittedName>
        <fullName evidence="1">Uncharacterized protein</fullName>
    </submittedName>
</protein>
<name>X1R002_9ZZZZ</name>
<sequence length="96" mass="11113">MSDEENYNKQVKEDKVGNLLGKTTTHSVQVQFSDPTIERNSYFVIYGEKDEEGIRTYYVLNIEKLWSESKGMLADLKVCGDRPKRPFEIGSEVYRA</sequence>
<dbReference type="EMBL" id="BARW01000162">
    <property type="protein sequence ID" value="GAI60421.1"/>
    <property type="molecule type" value="Genomic_DNA"/>
</dbReference>